<dbReference type="PROSITE" id="PS51257">
    <property type="entry name" value="PROKAR_LIPOPROTEIN"/>
    <property type="match status" value="1"/>
</dbReference>
<keyword evidence="5 6" id="KW-0408">Iron</keyword>
<feature type="domain" description="Cytochrome c" evidence="8">
    <location>
        <begin position="49"/>
        <end position="126"/>
    </location>
</feature>
<dbReference type="PANTHER" id="PTHR40942">
    <property type="match status" value="1"/>
</dbReference>
<evidence type="ECO:0000256" key="4">
    <source>
        <dbReference type="ARBA" id="ARBA00022982"/>
    </source>
</evidence>
<evidence type="ECO:0000256" key="5">
    <source>
        <dbReference type="ARBA" id="ARBA00023004"/>
    </source>
</evidence>
<keyword evidence="10" id="KW-1185">Reference proteome</keyword>
<dbReference type="Proteomes" id="UP000528457">
    <property type="component" value="Unassembled WGS sequence"/>
</dbReference>
<keyword evidence="1" id="KW-0813">Transport</keyword>
<dbReference type="InterPro" id="IPR009056">
    <property type="entry name" value="Cyt_c-like_dom"/>
</dbReference>
<name>A0A7X0MUT3_9GAMM</name>
<dbReference type="PANTHER" id="PTHR40942:SF4">
    <property type="entry name" value="CYTOCHROME C5"/>
    <property type="match status" value="1"/>
</dbReference>
<dbReference type="RefSeq" id="WP_243749365.1">
    <property type="nucleotide sequence ID" value="NZ_JAAONY010000001.1"/>
</dbReference>
<dbReference type="InParanoid" id="A0A7X0MUT3"/>
<evidence type="ECO:0000313" key="10">
    <source>
        <dbReference type="Proteomes" id="UP000528457"/>
    </source>
</evidence>
<keyword evidence="7" id="KW-0732">Signal</keyword>
<reference evidence="9 10" key="1">
    <citation type="submission" date="2020-08" db="EMBL/GenBank/DDBJ databases">
        <title>Genomic Encyclopedia of Type Strains, Phase IV (KMG-IV): sequencing the most valuable type-strain genomes for metagenomic binning, comparative biology and taxonomic classification.</title>
        <authorList>
            <person name="Goeker M."/>
        </authorList>
    </citation>
    <scope>NUCLEOTIDE SEQUENCE [LARGE SCALE GENOMIC DNA]</scope>
    <source>
        <strain evidence="9 10">DSM 22368</strain>
    </source>
</reference>
<evidence type="ECO:0000256" key="1">
    <source>
        <dbReference type="ARBA" id="ARBA00022448"/>
    </source>
</evidence>
<sequence length="132" mass="13696">MKNRNTNLRSTMGILMLAISSVLLLSACGGSEDKAAAGPSKASLRSLAPSDPQLAAIYQRSCKACHGTGAPAIPQSGDVEAWKPRAAKGMDTLLDNVINGVGGMPPLGMCMDCDPEQFEALIQFMAGDALSE</sequence>
<gene>
    <name evidence="9" type="ORF">HNR48_001274</name>
</gene>
<proteinExistence type="predicted"/>
<evidence type="ECO:0000259" key="8">
    <source>
        <dbReference type="PROSITE" id="PS51007"/>
    </source>
</evidence>
<dbReference type="GO" id="GO:0009055">
    <property type="term" value="F:electron transfer activity"/>
    <property type="evidence" value="ECO:0007669"/>
    <property type="project" value="InterPro"/>
</dbReference>
<dbReference type="GO" id="GO:0005506">
    <property type="term" value="F:iron ion binding"/>
    <property type="evidence" value="ECO:0007669"/>
    <property type="project" value="InterPro"/>
</dbReference>
<evidence type="ECO:0000256" key="7">
    <source>
        <dbReference type="SAM" id="SignalP"/>
    </source>
</evidence>
<dbReference type="Gene3D" id="1.10.760.10">
    <property type="entry name" value="Cytochrome c-like domain"/>
    <property type="match status" value="1"/>
</dbReference>
<evidence type="ECO:0000256" key="6">
    <source>
        <dbReference type="PROSITE-ProRule" id="PRU00433"/>
    </source>
</evidence>
<keyword evidence="3 6" id="KW-0479">Metal-binding</keyword>
<protein>
    <submittedName>
        <fullName evidence="9">Cytochrome c5</fullName>
    </submittedName>
</protein>
<comment type="caution">
    <text evidence="9">The sequence shown here is derived from an EMBL/GenBank/DDBJ whole genome shotgun (WGS) entry which is preliminary data.</text>
</comment>
<accession>A0A7X0MUT3</accession>
<keyword evidence="2 6" id="KW-0349">Heme</keyword>
<feature type="chain" id="PRO_5031181560" evidence="7">
    <location>
        <begin position="28"/>
        <end position="132"/>
    </location>
</feature>
<evidence type="ECO:0000313" key="9">
    <source>
        <dbReference type="EMBL" id="MBB6520996.1"/>
    </source>
</evidence>
<evidence type="ECO:0000256" key="2">
    <source>
        <dbReference type="ARBA" id="ARBA00022617"/>
    </source>
</evidence>
<dbReference type="PRINTS" id="PR00607">
    <property type="entry name" value="CYTCHROMECIE"/>
</dbReference>
<dbReference type="SUPFAM" id="SSF46626">
    <property type="entry name" value="Cytochrome c"/>
    <property type="match status" value="1"/>
</dbReference>
<keyword evidence="4" id="KW-0249">Electron transport</keyword>
<dbReference type="AlphaFoldDB" id="A0A7X0MUT3"/>
<evidence type="ECO:0000256" key="3">
    <source>
        <dbReference type="ARBA" id="ARBA00022723"/>
    </source>
</evidence>
<dbReference type="InterPro" id="IPR002323">
    <property type="entry name" value="Cyt_CIE"/>
</dbReference>
<dbReference type="EMBL" id="JACHHT010000001">
    <property type="protein sequence ID" value="MBB6520996.1"/>
    <property type="molecule type" value="Genomic_DNA"/>
</dbReference>
<dbReference type="Pfam" id="PF13442">
    <property type="entry name" value="Cytochrome_CBB3"/>
    <property type="match status" value="1"/>
</dbReference>
<dbReference type="PROSITE" id="PS51007">
    <property type="entry name" value="CYTC"/>
    <property type="match status" value="1"/>
</dbReference>
<feature type="signal peptide" evidence="7">
    <location>
        <begin position="1"/>
        <end position="27"/>
    </location>
</feature>
<organism evidence="9 10">
    <name type="scientific">Pseudoteredinibacter isoporae</name>
    <dbReference type="NCBI Taxonomy" id="570281"/>
    <lineage>
        <taxon>Bacteria</taxon>
        <taxon>Pseudomonadati</taxon>
        <taxon>Pseudomonadota</taxon>
        <taxon>Gammaproteobacteria</taxon>
        <taxon>Cellvibrionales</taxon>
        <taxon>Cellvibrionaceae</taxon>
        <taxon>Pseudoteredinibacter</taxon>
    </lineage>
</organism>
<dbReference type="GO" id="GO:0020037">
    <property type="term" value="F:heme binding"/>
    <property type="evidence" value="ECO:0007669"/>
    <property type="project" value="InterPro"/>
</dbReference>
<dbReference type="InterPro" id="IPR036909">
    <property type="entry name" value="Cyt_c-like_dom_sf"/>
</dbReference>